<sequence>MPQQLISQSAKISKGSSHSSSSQRRYVTKYFYPSSNAGIAVKPVAKMGKEIYQVPDVKTGIPNDQWARGKSEEKKRDKCNPLF</sequence>
<reference evidence="2 3" key="1">
    <citation type="submission" date="2017-12" db="EMBL/GenBank/DDBJ databases">
        <title>Comparative genomics of Botrytis spp.</title>
        <authorList>
            <person name="Valero-Jimenez C.A."/>
            <person name="Tapia P."/>
            <person name="Veloso J."/>
            <person name="Silva-Moreno E."/>
            <person name="Staats M."/>
            <person name="Valdes J.H."/>
            <person name="Van Kan J.A.L."/>
        </authorList>
    </citation>
    <scope>NUCLEOTIDE SEQUENCE [LARGE SCALE GENOMIC DNA]</scope>
    <source>
        <strain evidence="2 3">MUCL435</strain>
    </source>
</reference>
<gene>
    <name evidence="2" type="ORF">BGAL_0343g00060</name>
</gene>
<organism evidence="2 3">
    <name type="scientific">Botrytis galanthina</name>
    <dbReference type="NCBI Taxonomy" id="278940"/>
    <lineage>
        <taxon>Eukaryota</taxon>
        <taxon>Fungi</taxon>
        <taxon>Dikarya</taxon>
        <taxon>Ascomycota</taxon>
        <taxon>Pezizomycotina</taxon>
        <taxon>Leotiomycetes</taxon>
        <taxon>Helotiales</taxon>
        <taxon>Sclerotiniaceae</taxon>
        <taxon>Botrytis</taxon>
    </lineage>
</organism>
<keyword evidence="3" id="KW-1185">Reference proteome</keyword>
<name>A0A4S8QZ72_9HELO</name>
<comment type="caution">
    <text evidence="2">The sequence shown here is derived from an EMBL/GenBank/DDBJ whole genome shotgun (WGS) entry which is preliminary data.</text>
</comment>
<feature type="region of interest" description="Disordered" evidence="1">
    <location>
        <begin position="1"/>
        <end position="25"/>
    </location>
</feature>
<dbReference type="EMBL" id="PQXL01000343">
    <property type="protein sequence ID" value="THV46999.1"/>
    <property type="molecule type" value="Genomic_DNA"/>
</dbReference>
<accession>A0A4S8QZ72</accession>
<feature type="compositionally biased region" description="Basic and acidic residues" evidence="1">
    <location>
        <begin position="67"/>
        <end position="83"/>
    </location>
</feature>
<protein>
    <submittedName>
        <fullName evidence="2">Uncharacterized protein</fullName>
    </submittedName>
</protein>
<feature type="region of interest" description="Disordered" evidence="1">
    <location>
        <begin position="59"/>
        <end position="83"/>
    </location>
</feature>
<proteinExistence type="predicted"/>
<feature type="compositionally biased region" description="Low complexity" evidence="1">
    <location>
        <begin position="1"/>
        <end position="23"/>
    </location>
</feature>
<evidence type="ECO:0000313" key="3">
    <source>
        <dbReference type="Proteomes" id="UP000308671"/>
    </source>
</evidence>
<dbReference type="AlphaFoldDB" id="A0A4S8QZ72"/>
<evidence type="ECO:0000256" key="1">
    <source>
        <dbReference type="SAM" id="MobiDB-lite"/>
    </source>
</evidence>
<dbReference type="Proteomes" id="UP000308671">
    <property type="component" value="Unassembled WGS sequence"/>
</dbReference>
<evidence type="ECO:0000313" key="2">
    <source>
        <dbReference type="EMBL" id="THV46999.1"/>
    </source>
</evidence>